<proteinExistence type="predicted"/>
<comment type="caution">
    <text evidence="1">The sequence shown here is derived from an EMBL/GenBank/DDBJ whole genome shotgun (WGS) entry which is preliminary data.</text>
</comment>
<organism evidence="1 2">
    <name type="scientific">Smallanthus sonchifolius</name>
    <dbReference type="NCBI Taxonomy" id="185202"/>
    <lineage>
        <taxon>Eukaryota</taxon>
        <taxon>Viridiplantae</taxon>
        <taxon>Streptophyta</taxon>
        <taxon>Embryophyta</taxon>
        <taxon>Tracheophyta</taxon>
        <taxon>Spermatophyta</taxon>
        <taxon>Magnoliopsida</taxon>
        <taxon>eudicotyledons</taxon>
        <taxon>Gunneridae</taxon>
        <taxon>Pentapetalae</taxon>
        <taxon>asterids</taxon>
        <taxon>campanulids</taxon>
        <taxon>Asterales</taxon>
        <taxon>Asteraceae</taxon>
        <taxon>Asteroideae</taxon>
        <taxon>Heliantheae alliance</taxon>
        <taxon>Millerieae</taxon>
        <taxon>Smallanthus</taxon>
    </lineage>
</organism>
<dbReference type="EMBL" id="CM042018">
    <property type="protein sequence ID" value="KAI3827396.1"/>
    <property type="molecule type" value="Genomic_DNA"/>
</dbReference>
<gene>
    <name evidence="1" type="ORF">L1987_01469</name>
</gene>
<sequence>MKVTGSKCDKENAAADESIAATDNGNASVDGQTSATDEEIVATNHNEESPKASTGPKEASINTQAASEPEQRHINLDLWVQLDVVHA</sequence>
<reference evidence="1 2" key="2">
    <citation type="journal article" date="2022" name="Mol. Ecol. Resour.">
        <title>The genomes of chicory, endive, great burdock and yacon provide insights into Asteraceae paleo-polyploidization history and plant inulin production.</title>
        <authorList>
            <person name="Fan W."/>
            <person name="Wang S."/>
            <person name="Wang H."/>
            <person name="Wang A."/>
            <person name="Jiang F."/>
            <person name="Liu H."/>
            <person name="Zhao H."/>
            <person name="Xu D."/>
            <person name="Zhang Y."/>
        </authorList>
    </citation>
    <scope>NUCLEOTIDE SEQUENCE [LARGE SCALE GENOMIC DNA]</scope>
    <source>
        <strain evidence="2">cv. Yunnan</strain>
        <tissue evidence="1">Leaves</tissue>
    </source>
</reference>
<evidence type="ECO:0000313" key="1">
    <source>
        <dbReference type="EMBL" id="KAI3827396.1"/>
    </source>
</evidence>
<accession>A0ACB9K5A4</accession>
<keyword evidence="2" id="KW-1185">Reference proteome</keyword>
<reference evidence="2" key="1">
    <citation type="journal article" date="2022" name="Mol. Ecol. Resour.">
        <title>The genomes of chicory, endive, great burdock and yacon provide insights into Asteraceae palaeo-polyploidization history and plant inulin production.</title>
        <authorList>
            <person name="Fan W."/>
            <person name="Wang S."/>
            <person name="Wang H."/>
            <person name="Wang A."/>
            <person name="Jiang F."/>
            <person name="Liu H."/>
            <person name="Zhao H."/>
            <person name="Xu D."/>
            <person name="Zhang Y."/>
        </authorList>
    </citation>
    <scope>NUCLEOTIDE SEQUENCE [LARGE SCALE GENOMIC DNA]</scope>
    <source>
        <strain evidence="2">cv. Yunnan</strain>
    </source>
</reference>
<name>A0ACB9K5A4_9ASTR</name>
<evidence type="ECO:0000313" key="2">
    <source>
        <dbReference type="Proteomes" id="UP001056120"/>
    </source>
</evidence>
<dbReference type="Proteomes" id="UP001056120">
    <property type="component" value="Linkage Group LG01"/>
</dbReference>
<protein>
    <submittedName>
        <fullName evidence="1">Uncharacterized protein</fullName>
    </submittedName>
</protein>